<dbReference type="InterPro" id="IPR035906">
    <property type="entry name" value="MetI-like_sf"/>
</dbReference>
<dbReference type="AlphaFoldDB" id="A0A0J6SQ51"/>
<evidence type="ECO:0000256" key="8">
    <source>
        <dbReference type="ARBA" id="ARBA00023136"/>
    </source>
</evidence>
<keyword evidence="8 9" id="KW-0472">Membrane</keyword>
<keyword evidence="3" id="KW-1003">Cell membrane</keyword>
<accession>A0A0J6SQ51</accession>
<reference evidence="11 12" key="1">
    <citation type="submission" date="2015-03" db="EMBL/GenBank/DDBJ databases">
        <title>Genome sequencing of Methylobacterium aquaticum DSM16371 type strain.</title>
        <authorList>
            <person name="Chaudhry V."/>
            <person name="Patil P.B."/>
        </authorList>
    </citation>
    <scope>NUCLEOTIDE SEQUENCE [LARGE SCALE GENOMIC DNA]</scope>
    <source>
        <strain evidence="11 12">DSM 16371</strain>
    </source>
</reference>
<dbReference type="PROSITE" id="PS50928">
    <property type="entry name" value="ABC_TM1"/>
    <property type="match status" value="1"/>
</dbReference>
<comment type="caution">
    <text evidence="11">The sequence shown here is derived from an EMBL/GenBank/DDBJ whole genome shotgun (WGS) entry which is preliminary data.</text>
</comment>
<feature type="transmembrane region" description="Helical" evidence="9">
    <location>
        <begin position="28"/>
        <end position="49"/>
    </location>
</feature>
<sequence length="292" mass="31019">MSEALPLTAAAPARRRGPLAAFLRHPGAVFGLVILTIVIAAALLAPVLYPTSPWRMVQRPFVPPFTLERVPLGTDALGRDIAAGLMHGAGVSLLVGLVSTLAALVIGVPLGALAGYLGGRVDDALMRFTELFQTVPSFALAIVLVAILQPSLSSMILAIALVSWPPVTRLVRGEVLSLRSRDYVQAAIVTGQTTFTILRREVLPNTLSPIVVLASLMVATAILLESSLSFLGLGDPNRMSWGFMVGAGRTVIRQAWWITAFPGLVILLTVLALNLIGEGLNDALNPRLSRER</sequence>
<keyword evidence="5" id="KW-0571">Peptide transport</keyword>
<proteinExistence type="inferred from homology"/>
<evidence type="ECO:0000256" key="6">
    <source>
        <dbReference type="ARBA" id="ARBA00022927"/>
    </source>
</evidence>
<dbReference type="PANTHER" id="PTHR43386:SF1">
    <property type="entry name" value="D,D-DIPEPTIDE TRANSPORT SYSTEM PERMEASE PROTEIN DDPC-RELATED"/>
    <property type="match status" value="1"/>
</dbReference>
<dbReference type="Gene3D" id="1.10.3720.10">
    <property type="entry name" value="MetI-like"/>
    <property type="match status" value="1"/>
</dbReference>
<feature type="transmembrane region" description="Helical" evidence="9">
    <location>
        <begin position="210"/>
        <end position="234"/>
    </location>
</feature>
<dbReference type="GO" id="GO:0055085">
    <property type="term" value="P:transmembrane transport"/>
    <property type="evidence" value="ECO:0007669"/>
    <property type="project" value="InterPro"/>
</dbReference>
<dbReference type="CDD" id="cd06261">
    <property type="entry name" value="TM_PBP2"/>
    <property type="match status" value="1"/>
</dbReference>
<comment type="similarity">
    <text evidence="9">Belongs to the binding-protein-dependent transport system permease family.</text>
</comment>
<evidence type="ECO:0000256" key="1">
    <source>
        <dbReference type="ARBA" id="ARBA00004651"/>
    </source>
</evidence>
<evidence type="ECO:0000256" key="9">
    <source>
        <dbReference type="RuleBase" id="RU363032"/>
    </source>
</evidence>
<evidence type="ECO:0000256" key="7">
    <source>
        <dbReference type="ARBA" id="ARBA00022989"/>
    </source>
</evidence>
<dbReference type="PANTHER" id="PTHR43386">
    <property type="entry name" value="OLIGOPEPTIDE TRANSPORT SYSTEM PERMEASE PROTEIN APPC"/>
    <property type="match status" value="1"/>
</dbReference>
<dbReference type="SUPFAM" id="SSF161098">
    <property type="entry name" value="MetI-like"/>
    <property type="match status" value="1"/>
</dbReference>
<dbReference type="PATRIC" id="fig|270351.6.peg.7222"/>
<dbReference type="GO" id="GO:0005886">
    <property type="term" value="C:plasma membrane"/>
    <property type="evidence" value="ECO:0007669"/>
    <property type="project" value="UniProtKB-SubCell"/>
</dbReference>
<evidence type="ECO:0000313" key="11">
    <source>
        <dbReference type="EMBL" id="KMO35814.1"/>
    </source>
</evidence>
<keyword evidence="2 9" id="KW-0813">Transport</keyword>
<feature type="transmembrane region" description="Helical" evidence="9">
    <location>
        <begin position="255"/>
        <end position="276"/>
    </location>
</feature>
<dbReference type="InterPro" id="IPR050366">
    <property type="entry name" value="BP-dependent_transpt_permease"/>
</dbReference>
<dbReference type="InterPro" id="IPR025966">
    <property type="entry name" value="OppC_N"/>
</dbReference>
<dbReference type="Proteomes" id="UP000035929">
    <property type="component" value="Unassembled WGS sequence"/>
</dbReference>
<keyword evidence="4 9" id="KW-0812">Transmembrane</keyword>
<feature type="transmembrane region" description="Helical" evidence="9">
    <location>
        <begin position="138"/>
        <end position="162"/>
    </location>
</feature>
<dbReference type="RefSeq" id="WP_048463882.1">
    <property type="nucleotide sequence ID" value="NZ_LABX01000081.1"/>
</dbReference>
<keyword evidence="7 9" id="KW-1133">Transmembrane helix</keyword>
<dbReference type="InterPro" id="IPR000515">
    <property type="entry name" value="MetI-like"/>
</dbReference>
<keyword evidence="6" id="KW-0653">Protein transport</keyword>
<evidence type="ECO:0000256" key="3">
    <source>
        <dbReference type="ARBA" id="ARBA00022475"/>
    </source>
</evidence>
<gene>
    <name evidence="11" type="ORF">VP06_11475</name>
</gene>
<evidence type="ECO:0000256" key="5">
    <source>
        <dbReference type="ARBA" id="ARBA00022856"/>
    </source>
</evidence>
<protein>
    <submittedName>
        <fullName evidence="11">ABC transporter permease</fullName>
    </submittedName>
</protein>
<organism evidence="11 12">
    <name type="scientific">Methylobacterium aquaticum</name>
    <dbReference type="NCBI Taxonomy" id="270351"/>
    <lineage>
        <taxon>Bacteria</taxon>
        <taxon>Pseudomonadati</taxon>
        <taxon>Pseudomonadota</taxon>
        <taxon>Alphaproteobacteria</taxon>
        <taxon>Hyphomicrobiales</taxon>
        <taxon>Methylobacteriaceae</taxon>
        <taxon>Methylobacterium</taxon>
    </lineage>
</organism>
<feature type="transmembrane region" description="Helical" evidence="9">
    <location>
        <begin position="93"/>
        <end position="118"/>
    </location>
</feature>
<name>A0A0J6SQ51_9HYPH</name>
<evidence type="ECO:0000313" key="12">
    <source>
        <dbReference type="Proteomes" id="UP000035929"/>
    </source>
</evidence>
<evidence type="ECO:0000259" key="10">
    <source>
        <dbReference type="PROSITE" id="PS50928"/>
    </source>
</evidence>
<dbReference type="GO" id="GO:0015031">
    <property type="term" value="P:protein transport"/>
    <property type="evidence" value="ECO:0007669"/>
    <property type="project" value="UniProtKB-KW"/>
</dbReference>
<feature type="domain" description="ABC transmembrane type-1" evidence="10">
    <location>
        <begin position="89"/>
        <end position="277"/>
    </location>
</feature>
<evidence type="ECO:0000256" key="2">
    <source>
        <dbReference type="ARBA" id="ARBA00022448"/>
    </source>
</evidence>
<dbReference type="EMBL" id="LABX01000081">
    <property type="protein sequence ID" value="KMO35814.1"/>
    <property type="molecule type" value="Genomic_DNA"/>
</dbReference>
<dbReference type="GO" id="GO:0015833">
    <property type="term" value="P:peptide transport"/>
    <property type="evidence" value="ECO:0007669"/>
    <property type="project" value="UniProtKB-KW"/>
</dbReference>
<comment type="subcellular location">
    <subcellularLocation>
        <location evidence="1 9">Cell membrane</location>
        <topology evidence="1 9">Multi-pass membrane protein</topology>
    </subcellularLocation>
</comment>
<dbReference type="Pfam" id="PF00528">
    <property type="entry name" value="BPD_transp_1"/>
    <property type="match status" value="1"/>
</dbReference>
<dbReference type="Pfam" id="PF12911">
    <property type="entry name" value="OppC_N"/>
    <property type="match status" value="1"/>
</dbReference>
<evidence type="ECO:0000256" key="4">
    <source>
        <dbReference type="ARBA" id="ARBA00022692"/>
    </source>
</evidence>